<dbReference type="Pfam" id="PF00583">
    <property type="entry name" value="Acetyltransf_1"/>
    <property type="match status" value="1"/>
</dbReference>
<dbReference type="PANTHER" id="PTHR13947:SF37">
    <property type="entry name" value="LD18367P"/>
    <property type="match status" value="1"/>
</dbReference>
<keyword evidence="1" id="KW-0808">Transferase</keyword>
<dbReference type="RefSeq" id="WP_268043412.1">
    <property type="nucleotide sequence ID" value="NZ_CP104064.1"/>
</dbReference>
<gene>
    <name evidence="3" type="ORF">NZD86_17915</name>
</gene>
<dbReference type="PROSITE" id="PS51186">
    <property type="entry name" value="GNAT"/>
    <property type="match status" value="1"/>
</dbReference>
<name>A0ABY6YZP4_9BACL</name>
<keyword evidence="4" id="KW-1185">Reference proteome</keyword>
<dbReference type="Gene3D" id="3.40.630.30">
    <property type="match status" value="1"/>
</dbReference>
<organism evidence="3 4">
    <name type="scientific">Alicyclobacillus dauci</name>
    <dbReference type="NCBI Taxonomy" id="1475485"/>
    <lineage>
        <taxon>Bacteria</taxon>
        <taxon>Bacillati</taxon>
        <taxon>Bacillota</taxon>
        <taxon>Bacilli</taxon>
        <taxon>Bacillales</taxon>
        <taxon>Alicyclobacillaceae</taxon>
        <taxon>Alicyclobacillus</taxon>
    </lineage>
</organism>
<dbReference type="EMBL" id="CP104064">
    <property type="protein sequence ID" value="WAH36105.1"/>
    <property type="molecule type" value="Genomic_DNA"/>
</dbReference>
<dbReference type="InterPro" id="IPR016181">
    <property type="entry name" value="Acyl_CoA_acyltransferase"/>
</dbReference>
<dbReference type="SUPFAM" id="SSF55729">
    <property type="entry name" value="Acyl-CoA N-acyltransferases (Nat)"/>
    <property type="match status" value="1"/>
</dbReference>
<sequence length="159" mass="18702">MIRSFNNADAEYMVNSHYDIYQREYGYDLSFKEFIENSVNDFVDTADRNCEHIWILDLEGKQRGSIGLTRVNEATAQLRLFLIDPEARGFGFGGKLVKQAIDFARSNKYKKIILWTNSDLKSARHLYNRFGFKLVERKTSTLSNQILTEERWELPLQDY</sequence>
<reference evidence="3" key="1">
    <citation type="submission" date="2022-08" db="EMBL/GenBank/DDBJ databases">
        <title>Alicyclobacillus dauci DSM2870, complete genome.</title>
        <authorList>
            <person name="Wang Q."/>
            <person name="Cai R."/>
            <person name="Wang Z."/>
        </authorList>
    </citation>
    <scope>NUCLEOTIDE SEQUENCE</scope>
    <source>
        <strain evidence="3">DSM 28700</strain>
    </source>
</reference>
<protein>
    <submittedName>
        <fullName evidence="3">GNAT family N-acetyltransferase</fullName>
    </submittedName>
</protein>
<evidence type="ECO:0000313" key="3">
    <source>
        <dbReference type="EMBL" id="WAH36105.1"/>
    </source>
</evidence>
<evidence type="ECO:0000259" key="2">
    <source>
        <dbReference type="PROSITE" id="PS51186"/>
    </source>
</evidence>
<dbReference type="Proteomes" id="UP001164803">
    <property type="component" value="Chromosome"/>
</dbReference>
<proteinExistence type="predicted"/>
<dbReference type="InterPro" id="IPR000182">
    <property type="entry name" value="GNAT_dom"/>
</dbReference>
<evidence type="ECO:0000313" key="4">
    <source>
        <dbReference type="Proteomes" id="UP001164803"/>
    </source>
</evidence>
<evidence type="ECO:0000256" key="1">
    <source>
        <dbReference type="ARBA" id="ARBA00022679"/>
    </source>
</evidence>
<dbReference type="PANTHER" id="PTHR13947">
    <property type="entry name" value="GNAT FAMILY N-ACETYLTRANSFERASE"/>
    <property type="match status" value="1"/>
</dbReference>
<feature type="domain" description="N-acetyltransferase" evidence="2">
    <location>
        <begin position="1"/>
        <end position="157"/>
    </location>
</feature>
<dbReference type="CDD" id="cd04301">
    <property type="entry name" value="NAT_SF"/>
    <property type="match status" value="1"/>
</dbReference>
<accession>A0ABY6YZP4</accession>
<dbReference type="InterPro" id="IPR050769">
    <property type="entry name" value="NAT_camello-type"/>
</dbReference>